<keyword evidence="2" id="KW-0472">Membrane</keyword>
<dbReference type="Proteomes" id="UP000190744">
    <property type="component" value="Unassembled WGS sequence"/>
</dbReference>
<reference evidence="4" key="1">
    <citation type="submission" date="2015-09" db="EMBL/GenBank/DDBJ databases">
        <authorList>
            <person name="Fill T.P."/>
            <person name="Baretta J.F."/>
            <person name="de Almeida L.G."/>
            <person name="Rocha M."/>
            <person name="de Souza D.H."/>
            <person name="Malavazi I."/>
            <person name="Cerdeira L.T."/>
            <person name="Hong H."/>
            <person name="Samborskyy M."/>
            <person name="de Vasconcelos A.T."/>
            <person name="Leadlay P."/>
            <person name="Rodrigues-Filho E."/>
        </authorList>
    </citation>
    <scope>NUCLEOTIDE SEQUENCE [LARGE SCALE GENOMIC DNA]</scope>
    <source>
        <strain evidence="4">LaBioMMi 136</strain>
    </source>
</reference>
<protein>
    <submittedName>
        <fullName evidence="3">Uncharacterized protein</fullName>
    </submittedName>
</protein>
<feature type="compositionally biased region" description="Basic residues" evidence="1">
    <location>
        <begin position="228"/>
        <end position="238"/>
    </location>
</feature>
<evidence type="ECO:0000256" key="1">
    <source>
        <dbReference type="SAM" id="MobiDB-lite"/>
    </source>
</evidence>
<keyword evidence="2" id="KW-0812">Transmembrane</keyword>
<feature type="region of interest" description="Disordered" evidence="1">
    <location>
        <begin position="150"/>
        <end position="326"/>
    </location>
</feature>
<evidence type="ECO:0000256" key="2">
    <source>
        <dbReference type="SAM" id="Phobius"/>
    </source>
</evidence>
<sequence length="467" mass="51862">MSDTPADDPVTSSFPSIVAFEDVLQRDRTPLNYVGTSEPIMNPRVQFASETSYKLIHGRGIGKPYPRLELDVALDKYHSLDGFTEPVNPRNTPASISRCASPEDSGRPIETQSMRTSSAPQIHSLDFEWFDGKPEGDLMYFDGNSESKAQKRRFSADDEHRSSTIIPLKDVKDTTGRCVSENPEENSRRMSCVQFSPPSASSPKSRSPPADRPVPTVERKVNYVATHRQQKHFKKWKSSNRTFTQRISPYRSPPKAPKIRPLKQQSDVLSSSLLPSSSQPGGSEDLASQTDPSQETVEHNIPSNQMDVTSDATDARVSEPTDPSSDLVGLSFSIHRVPQPKQHSALGLGGSAFQVEMTSTPFPFHAPNHEEEETEHEGDRPSFEHLVFHHYMVLPAVIARFPVAVFSILNSACNTRIGTILLYLEKMFWSIFIAFFLAFVAKFRRRTGSGPGSGSGTGHKNTNASYH</sequence>
<feature type="region of interest" description="Disordered" evidence="1">
    <location>
        <begin position="84"/>
        <end position="120"/>
    </location>
</feature>
<dbReference type="AlphaFoldDB" id="A0A1S9RLI2"/>
<keyword evidence="2" id="KW-1133">Transmembrane helix</keyword>
<feature type="region of interest" description="Disordered" evidence="1">
    <location>
        <begin position="448"/>
        <end position="467"/>
    </location>
</feature>
<dbReference type="EMBL" id="LJBN01000158">
    <property type="protein sequence ID" value="OOQ85888.1"/>
    <property type="molecule type" value="Genomic_DNA"/>
</dbReference>
<gene>
    <name evidence="3" type="ORF">PEBR_22998</name>
</gene>
<feature type="transmembrane region" description="Helical" evidence="2">
    <location>
        <begin position="420"/>
        <end position="441"/>
    </location>
</feature>
<name>A0A1S9RLI2_PENBI</name>
<evidence type="ECO:0000313" key="4">
    <source>
        <dbReference type="Proteomes" id="UP000190744"/>
    </source>
</evidence>
<feature type="compositionally biased region" description="Low complexity" evidence="1">
    <location>
        <begin position="264"/>
        <end position="283"/>
    </location>
</feature>
<proteinExistence type="predicted"/>
<feature type="compositionally biased region" description="Low complexity" evidence="1">
    <location>
        <begin position="196"/>
        <end position="208"/>
    </location>
</feature>
<evidence type="ECO:0000313" key="3">
    <source>
        <dbReference type="EMBL" id="OOQ85888.1"/>
    </source>
</evidence>
<feature type="compositionally biased region" description="Polar residues" evidence="1">
    <location>
        <begin position="110"/>
        <end position="120"/>
    </location>
</feature>
<accession>A0A1S9RLI2</accession>
<comment type="caution">
    <text evidence="3">The sequence shown here is derived from an EMBL/GenBank/DDBJ whole genome shotgun (WGS) entry which is preliminary data.</text>
</comment>
<organism evidence="3 4">
    <name type="scientific">Penicillium brasilianum</name>
    <dbReference type="NCBI Taxonomy" id="104259"/>
    <lineage>
        <taxon>Eukaryota</taxon>
        <taxon>Fungi</taxon>
        <taxon>Dikarya</taxon>
        <taxon>Ascomycota</taxon>
        <taxon>Pezizomycotina</taxon>
        <taxon>Eurotiomycetes</taxon>
        <taxon>Eurotiomycetidae</taxon>
        <taxon>Eurotiales</taxon>
        <taxon>Aspergillaceae</taxon>
        <taxon>Penicillium</taxon>
    </lineage>
</organism>
<feature type="compositionally biased region" description="Polar residues" evidence="1">
    <location>
        <begin position="286"/>
        <end position="312"/>
    </location>
</feature>